<feature type="region of interest" description="Disordered" evidence="1">
    <location>
        <begin position="763"/>
        <end position="787"/>
    </location>
</feature>
<dbReference type="AlphaFoldDB" id="A0A553ICE2"/>
<dbReference type="InterPro" id="IPR027417">
    <property type="entry name" value="P-loop_NTPase"/>
</dbReference>
<feature type="compositionally biased region" description="Basic residues" evidence="1">
    <location>
        <begin position="534"/>
        <end position="544"/>
    </location>
</feature>
<dbReference type="InterPro" id="IPR003615">
    <property type="entry name" value="HNH_nuc"/>
</dbReference>
<comment type="caution">
    <text evidence="3">The sequence shown here is derived from an EMBL/GenBank/DDBJ whole genome shotgun (WGS) entry which is preliminary data.</text>
</comment>
<dbReference type="SUPFAM" id="SSF52540">
    <property type="entry name" value="P-loop containing nucleoside triphosphate hydrolases"/>
    <property type="match status" value="1"/>
</dbReference>
<reference evidence="4" key="1">
    <citation type="submission" date="2019-06" db="EMBL/GenBank/DDBJ databases">
        <title>Draft genome sequence of the griseofulvin-producing fungus Xylaria cubensis strain G536.</title>
        <authorList>
            <person name="Mead M.E."/>
            <person name="Raja H.A."/>
            <person name="Steenwyk J.L."/>
            <person name="Knowles S.L."/>
            <person name="Oberlies N.H."/>
            <person name="Rokas A."/>
        </authorList>
    </citation>
    <scope>NUCLEOTIDE SEQUENCE [LARGE SCALE GENOMIC DNA]</scope>
    <source>
        <strain evidence="4">G536</strain>
    </source>
</reference>
<evidence type="ECO:0000256" key="1">
    <source>
        <dbReference type="SAM" id="MobiDB-lite"/>
    </source>
</evidence>
<evidence type="ECO:0000259" key="2">
    <source>
        <dbReference type="Pfam" id="PF13391"/>
    </source>
</evidence>
<protein>
    <recommendedName>
        <fullName evidence="2">HNH nuclease domain-containing protein</fullName>
    </recommendedName>
</protein>
<dbReference type="STRING" id="2512241.A0A553ICE2"/>
<dbReference type="Pfam" id="PF13391">
    <property type="entry name" value="HNH_2"/>
    <property type="match status" value="1"/>
</dbReference>
<dbReference type="PANTHER" id="PTHR36978">
    <property type="entry name" value="P-LOOP CONTAINING NUCLEOTIDE TRIPHOSPHATE HYDROLASE"/>
    <property type="match status" value="1"/>
</dbReference>
<feature type="domain" description="HNH nuclease" evidence="2">
    <location>
        <begin position="590"/>
        <end position="673"/>
    </location>
</feature>
<dbReference type="Gene3D" id="3.40.50.300">
    <property type="entry name" value="P-loop containing nucleotide triphosphate hydrolases"/>
    <property type="match status" value="1"/>
</dbReference>
<dbReference type="EMBL" id="VFLP01000004">
    <property type="protein sequence ID" value="TRX97867.1"/>
    <property type="molecule type" value="Genomic_DNA"/>
</dbReference>
<keyword evidence="4" id="KW-1185">Reference proteome</keyword>
<name>A0A553ICE2_9PEZI</name>
<dbReference type="Proteomes" id="UP000319160">
    <property type="component" value="Unassembled WGS sequence"/>
</dbReference>
<sequence length="860" mass="97670">MGQEASRPQPGKKLQVIGAGLPRTGTTSFSQALSILLDGPVHHCGTQVSKGESYNIKTWTRILRRTPIRSAEDEKFVLSELSQLMDGYVAVTDTPACVFVPELMKLYPDAKVICTVRDSDKWAESLDKTASNAQVWFFGLVLMFNNPMRHFSAWTSAMRDGRWGEVFPSRKTAGGAQEGQVWERHLAFLKEHVPPEKLVFFDVRDGWEPLCKALDCEVPKGIDFPRTNDSKAMEEIFRSEIRTGLRRWAMSWKTLLALELRKTFCIPLDSKLVDYAMVLETLKHERPNLYRIVRFPDELKSLGFRSVYSLPTTYHMMSSGVFVEARVQPGIQAFAKRGPQFCRDKAQPKVGGLMYPTGVMQLLNGISLGLKRCSGSSKYPDTFAGIYQDPNSNLVTFRDVCDEMRLCFDLVRKESSDDDNTDNAWTNIAFSLKNHPDIPTLEKTPSFFVAKELLNQPVPSFPPTHHQKQNILKYHVVSHKDCDILSSRLDDHLKAGCAQQLSDPPQRYDRRYVPVTESECYDPKLSFMPFGKQLKSRSPTKRSRQQSMDDANETGLNDMLVPQNLGIDLDEAKHVESSFRSSCLNTGSCCVISGEGNPWCSGMPIGPGIEACHIVPQRHYYLYPVDGDDAIALTQPSPRSLRLAWEKTWSYENGILLMKHFHHFFDARLFSIHPDTLRIRVFVPYDALRRFNGQIASVPDQVDRWALRHHYEMSCIENMAAKKVYWRDSLDKIDDTSGTQTELNPKTPGLKDTQLVTNLHRASNPSNITQSTPLNQGQPGDGDASGQNDLAEEAEVLRKGETGYKRLRLQEYEDDQTFPQYEEGVQDDYITPWNSRGFLADVNWELHRFKASQHARGNFV</sequence>
<feature type="compositionally biased region" description="Polar residues" evidence="1">
    <location>
        <begin position="763"/>
        <end position="778"/>
    </location>
</feature>
<dbReference type="Pfam" id="PF17784">
    <property type="entry name" value="Sulfotransfer_4"/>
    <property type="match status" value="1"/>
</dbReference>
<gene>
    <name evidence="3" type="ORF">FHL15_001077</name>
</gene>
<dbReference type="InterPro" id="IPR040632">
    <property type="entry name" value="Sulfotransfer_4"/>
</dbReference>
<feature type="region of interest" description="Disordered" evidence="1">
    <location>
        <begin position="531"/>
        <end position="557"/>
    </location>
</feature>
<proteinExistence type="predicted"/>
<organism evidence="3 4">
    <name type="scientific">Xylaria flabelliformis</name>
    <dbReference type="NCBI Taxonomy" id="2512241"/>
    <lineage>
        <taxon>Eukaryota</taxon>
        <taxon>Fungi</taxon>
        <taxon>Dikarya</taxon>
        <taxon>Ascomycota</taxon>
        <taxon>Pezizomycotina</taxon>
        <taxon>Sordariomycetes</taxon>
        <taxon>Xylariomycetidae</taxon>
        <taxon>Xylariales</taxon>
        <taxon>Xylariaceae</taxon>
        <taxon>Xylaria</taxon>
    </lineage>
</organism>
<evidence type="ECO:0000313" key="4">
    <source>
        <dbReference type="Proteomes" id="UP000319160"/>
    </source>
</evidence>
<dbReference type="OrthoDB" id="2142759at2759"/>
<accession>A0A553ICE2</accession>
<evidence type="ECO:0000313" key="3">
    <source>
        <dbReference type="EMBL" id="TRX97867.1"/>
    </source>
</evidence>
<dbReference type="PANTHER" id="PTHR36978:SF3">
    <property type="entry name" value="P-LOOP CONTAINING NUCLEOSIDE TRIPHOSPHATE HYDROLASE PROTEIN"/>
    <property type="match status" value="1"/>
</dbReference>